<evidence type="ECO:0000256" key="1">
    <source>
        <dbReference type="SAM" id="Phobius"/>
    </source>
</evidence>
<dbReference type="Gene3D" id="1.20.1260.100">
    <property type="entry name" value="TspO/MBR protein"/>
    <property type="match status" value="1"/>
</dbReference>
<dbReference type="EMBL" id="CP002786">
    <property type="protein sequence ID" value="AEF42557.1"/>
    <property type="molecule type" value="Genomic_DNA"/>
</dbReference>
<feature type="transmembrane region" description="Helical" evidence="1">
    <location>
        <begin position="183"/>
        <end position="204"/>
    </location>
</feature>
<reference evidence="2 3" key="1">
    <citation type="journal article" date="2011" name="J. Bacteriol.">
        <title>Complete genome sequence of Amycolicicoccus subflavus DQS3-9A1T, an actinomycete isolated from crude oil-polluted soil.</title>
        <authorList>
            <person name="Cai M."/>
            <person name="Chen W.M."/>
            <person name="Nie Y."/>
            <person name="Chi C.Q."/>
            <person name="Wang Y.N."/>
            <person name="Tang Y.Q."/>
            <person name="Li G.Y."/>
            <person name="Wu X.L."/>
        </authorList>
    </citation>
    <scope>NUCLEOTIDE SEQUENCE [LARGE SCALE GENOMIC DNA]</scope>
    <source>
        <strain evidence="3">DSM 45089 / DQS3-9A1</strain>
    </source>
</reference>
<feature type="transmembrane region" description="Helical" evidence="1">
    <location>
        <begin position="90"/>
        <end position="106"/>
    </location>
</feature>
<feature type="transmembrane region" description="Helical" evidence="1">
    <location>
        <begin position="235"/>
        <end position="254"/>
    </location>
</feature>
<protein>
    <submittedName>
        <fullName evidence="2">Putative integral membrane protein</fullName>
    </submittedName>
</protein>
<name>F6EJE1_HOYSD</name>
<organism evidence="2 3">
    <name type="scientific">Hoyosella subflava (strain DSM 45089 / JCM 17490 / NBRC 109087 / DQS3-9A1)</name>
    <name type="common">Amycolicicoccus subflavus</name>
    <dbReference type="NCBI Taxonomy" id="443218"/>
    <lineage>
        <taxon>Bacteria</taxon>
        <taxon>Bacillati</taxon>
        <taxon>Actinomycetota</taxon>
        <taxon>Actinomycetes</taxon>
        <taxon>Mycobacteriales</taxon>
        <taxon>Hoyosellaceae</taxon>
        <taxon>Hoyosella</taxon>
    </lineage>
</organism>
<dbReference type="KEGG" id="asd:AS9A_4123"/>
<evidence type="ECO:0000313" key="2">
    <source>
        <dbReference type="EMBL" id="AEF42557.1"/>
    </source>
</evidence>
<dbReference type="OrthoDB" id="5189031at2"/>
<feature type="transmembrane region" description="Helical" evidence="1">
    <location>
        <begin position="211"/>
        <end position="229"/>
    </location>
</feature>
<feature type="transmembrane region" description="Helical" evidence="1">
    <location>
        <begin position="12"/>
        <end position="32"/>
    </location>
</feature>
<dbReference type="InterPro" id="IPR038330">
    <property type="entry name" value="TspO/MBR-related_sf"/>
</dbReference>
<gene>
    <name evidence="2" type="ordered locus">AS9A_4123</name>
</gene>
<dbReference type="Proteomes" id="UP000009235">
    <property type="component" value="Chromosome"/>
</dbReference>
<feature type="transmembrane region" description="Helical" evidence="1">
    <location>
        <begin position="59"/>
        <end position="78"/>
    </location>
</feature>
<evidence type="ECO:0000313" key="3">
    <source>
        <dbReference type="Proteomes" id="UP000009235"/>
    </source>
</evidence>
<keyword evidence="1" id="KW-0812">Transmembrane</keyword>
<proteinExistence type="predicted"/>
<dbReference type="HOGENOM" id="CLU_067293_0_0_11"/>
<keyword evidence="1" id="KW-0472">Membrane</keyword>
<dbReference type="eggNOG" id="ENOG5031NX0">
    <property type="taxonomic scope" value="Bacteria"/>
</dbReference>
<feature type="transmembrane region" description="Helical" evidence="1">
    <location>
        <begin position="147"/>
        <end position="171"/>
    </location>
</feature>
<dbReference type="AlphaFoldDB" id="F6EJE1"/>
<keyword evidence="3" id="KW-1185">Reference proteome</keyword>
<dbReference type="RefSeq" id="WP_013808906.1">
    <property type="nucleotide sequence ID" value="NC_015564.1"/>
</dbReference>
<dbReference type="STRING" id="443218.AS9A_4123"/>
<keyword evidence="1" id="KW-1133">Transmembrane helix</keyword>
<sequence>MTASLSDLARQWTIAVSAVVAVAGAAVGSGGLGGTPISEAAEGALAADATFVAPGGPAFAIWSVLYAGFAALAVWQLFPNQRVNPRLRQTGWLIALALLLNGFWPLSVQFGWLNASVAVILGLLATLAVVFGRCLRSRPNGWLEAVLLDGVMGLFLGWVVVATIANIAAAAKAGGVGDFVLGGQPWAVIVLVVAAGVGAALALFSGGRIAVAIPIVWGLAWIAFARIAGAPESTAVAGTAVAAALVVALTTVFARATRIKTGESG</sequence>
<feature type="transmembrane region" description="Helical" evidence="1">
    <location>
        <begin position="112"/>
        <end position="135"/>
    </location>
</feature>
<accession>F6EJE1</accession>